<evidence type="ECO:0000313" key="1">
    <source>
        <dbReference type="EMBL" id="KAI4812870.1"/>
    </source>
</evidence>
<gene>
    <name evidence="1" type="ORF">KUCAC02_024233</name>
</gene>
<organism evidence="1 2">
    <name type="scientific">Chaenocephalus aceratus</name>
    <name type="common">Blackfin icefish</name>
    <name type="synonym">Chaenichthys aceratus</name>
    <dbReference type="NCBI Taxonomy" id="36190"/>
    <lineage>
        <taxon>Eukaryota</taxon>
        <taxon>Metazoa</taxon>
        <taxon>Chordata</taxon>
        <taxon>Craniata</taxon>
        <taxon>Vertebrata</taxon>
        <taxon>Euteleostomi</taxon>
        <taxon>Actinopterygii</taxon>
        <taxon>Neopterygii</taxon>
        <taxon>Teleostei</taxon>
        <taxon>Neoteleostei</taxon>
        <taxon>Acanthomorphata</taxon>
        <taxon>Eupercaria</taxon>
        <taxon>Perciformes</taxon>
        <taxon>Notothenioidei</taxon>
        <taxon>Channichthyidae</taxon>
        <taxon>Chaenocephalus</taxon>
    </lineage>
</organism>
<proteinExistence type="predicted"/>
<sequence>MFFTASLIIPAFKPSPPESKRAASNLFNPAKIEIYVPFVRRLHRDNDVIHTVGPVARGHVGPTESNDLTSCYQNSLRLMKENDLSTV</sequence>
<protein>
    <submittedName>
        <fullName evidence="1">Uncharacterized protein</fullName>
    </submittedName>
</protein>
<comment type="caution">
    <text evidence="1">The sequence shown here is derived from an EMBL/GenBank/DDBJ whole genome shotgun (WGS) entry which is preliminary data.</text>
</comment>
<name>A0ACB9WJ19_CHAAC</name>
<evidence type="ECO:0000313" key="2">
    <source>
        <dbReference type="Proteomes" id="UP001057452"/>
    </source>
</evidence>
<dbReference type="EMBL" id="CM043806">
    <property type="protein sequence ID" value="KAI4812870.1"/>
    <property type="molecule type" value="Genomic_DNA"/>
</dbReference>
<feature type="non-terminal residue" evidence="1">
    <location>
        <position position="87"/>
    </location>
</feature>
<keyword evidence="2" id="KW-1185">Reference proteome</keyword>
<reference evidence="1" key="1">
    <citation type="submission" date="2022-05" db="EMBL/GenBank/DDBJ databases">
        <title>Chromosome-level genome of Chaenocephalus aceratus.</title>
        <authorList>
            <person name="Park H."/>
        </authorList>
    </citation>
    <scope>NUCLEOTIDE SEQUENCE</scope>
    <source>
        <strain evidence="1">KU_202001</strain>
    </source>
</reference>
<dbReference type="Proteomes" id="UP001057452">
    <property type="component" value="Chromosome 22"/>
</dbReference>
<accession>A0ACB9WJ19</accession>